<feature type="compositionally biased region" description="Basic and acidic residues" evidence="4">
    <location>
        <begin position="82"/>
        <end position="91"/>
    </location>
</feature>
<organism evidence="7 8">
    <name type="scientific">Oncorhynchus mykiss</name>
    <name type="common">Rainbow trout</name>
    <name type="synonym">Salmo gairdneri</name>
    <dbReference type="NCBI Taxonomy" id="8022"/>
    <lineage>
        <taxon>Eukaryota</taxon>
        <taxon>Metazoa</taxon>
        <taxon>Chordata</taxon>
        <taxon>Craniata</taxon>
        <taxon>Vertebrata</taxon>
        <taxon>Euteleostomi</taxon>
        <taxon>Actinopterygii</taxon>
        <taxon>Neopterygii</taxon>
        <taxon>Teleostei</taxon>
        <taxon>Protacanthopterygii</taxon>
        <taxon>Salmoniformes</taxon>
        <taxon>Salmonidae</taxon>
        <taxon>Salmoninae</taxon>
        <taxon>Oncorhynchus</taxon>
    </lineage>
</organism>
<dbReference type="Ensembl" id="ENSOMYT00000086386.2">
    <property type="protein sequence ID" value="ENSOMYP00000079280.2"/>
    <property type="gene ID" value="ENSOMYG00000036719.2"/>
</dbReference>
<evidence type="ECO:0000256" key="3">
    <source>
        <dbReference type="ARBA" id="ARBA00022833"/>
    </source>
</evidence>
<dbReference type="InterPro" id="IPR039790">
    <property type="entry name" value="CHRD1"/>
</dbReference>
<dbReference type="Gene3D" id="2.60.40.790">
    <property type="match status" value="1"/>
</dbReference>
<dbReference type="Pfam" id="PF04968">
    <property type="entry name" value="CHORD"/>
    <property type="match status" value="1"/>
</dbReference>
<dbReference type="Proteomes" id="UP000694395">
    <property type="component" value="Chromosome 21"/>
</dbReference>
<evidence type="ECO:0000259" key="6">
    <source>
        <dbReference type="PROSITE" id="PS51401"/>
    </source>
</evidence>
<dbReference type="FunFam" id="4.10.1130.20:FF:000001">
    <property type="entry name" value="Cysteine and histidine-rich domain-containing protein 1"/>
    <property type="match status" value="1"/>
</dbReference>
<sequence>NMALCYNKGCGEKFDADKNKDDACLHHPGVPIFHDALKGWSCCRKRTTDFSEFLSIKGCTQGRHSNEKPQEPMQPTVTSDKNGVRNNREEIIYQGPKSAEALQKERPSSDEDKTKLKLKVSASLTQVLEKMEISSKAELKKKGVCMIVVCCSPVFHEGHDWHQTATQVYVTIYAKNANPELSYVEANRTVLTCHIQFEDNKIFHKDYHLWGVADVANSGVNMVSSKVEVSLRKADAVAWGKLEDPKFKPEPEPQDLDMGYTDEADDPSQWDRDIDDDDISDSDEEWEKPQIIQNPPEEDEMPVLEG</sequence>
<dbReference type="Pfam" id="PF04969">
    <property type="entry name" value="CS"/>
    <property type="match status" value="1"/>
</dbReference>
<dbReference type="GO" id="GO:0046872">
    <property type="term" value="F:metal ion binding"/>
    <property type="evidence" value="ECO:0007669"/>
    <property type="project" value="UniProtKB-KW"/>
</dbReference>
<dbReference type="PANTHER" id="PTHR46983">
    <property type="entry name" value="CYSTEINE AND HISTIDINE-RICH DOMAIN-CONTAINING PROTEIN 1"/>
    <property type="match status" value="1"/>
</dbReference>
<protein>
    <submittedName>
        <fullName evidence="7">Zgc:92429</fullName>
    </submittedName>
</protein>
<keyword evidence="8" id="KW-1185">Reference proteome</keyword>
<accession>A0A8C7T601</accession>
<dbReference type="CDD" id="cd06488">
    <property type="entry name" value="p23_melusin_like"/>
    <property type="match status" value="1"/>
</dbReference>
<reference evidence="7" key="2">
    <citation type="submission" date="2025-08" db="UniProtKB">
        <authorList>
            <consortium name="Ensembl"/>
        </authorList>
    </citation>
    <scope>IDENTIFICATION</scope>
</reference>
<dbReference type="Gene3D" id="4.10.1130.20">
    <property type="match status" value="1"/>
</dbReference>
<feature type="region of interest" description="Disordered" evidence="4">
    <location>
        <begin position="243"/>
        <end position="306"/>
    </location>
</feature>
<dbReference type="InterPro" id="IPR008978">
    <property type="entry name" value="HSP20-like_chaperone"/>
</dbReference>
<dbReference type="SUPFAM" id="SSF49764">
    <property type="entry name" value="HSP20-like chaperones"/>
    <property type="match status" value="1"/>
</dbReference>
<dbReference type="GeneTree" id="ENSGT00940000159429"/>
<evidence type="ECO:0000256" key="2">
    <source>
        <dbReference type="ARBA" id="ARBA00022737"/>
    </source>
</evidence>
<dbReference type="AlphaFoldDB" id="A0A8C7T601"/>
<evidence type="ECO:0000256" key="1">
    <source>
        <dbReference type="ARBA" id="ARBA00022723"/>
    </source>
</evidence>
<feature type="compositionally biased region" description="Basic and acidic residues" evidence="4">
    <location>
        <begin position="102"/>
        <end position="113"/>
    </location>
</feature>
<feature type="compositionally biased region" description="Acidic residues" evidence="4">
    <location>
        <begin position="296"/>
        <end position="306"/>
    </location>
</feature>
<name>A0A8C7T601_ONCMY</name>
<evidence type="ECO:0000313" key="7">
    <source>
        <dbReference type="Ensembl" id="ENSOMYP00000079280.2"/>
    </source>
</evidence>
<feature type="domain" description="CHORD" evidence="6">
    <location>
        <begin position="5"/>
        <end position="64"/>
    </location>
</feature>
<keyword evidence="3" id="KW-0862">Zinc</keyword>
<evidence type="ECO:0000259" key="5">
    <source>
        <dbReference type="PROSITE" id="PS51203"/>
    </source>
</evidence>
<dbReference type="InterPro" id="IPR007052">
    <property type="entry name" value="CS_dom"/>
</dbReference>
<dbReference type="InterPro" id="IPR007051">
    <property type="entry name" value="CHORD_dom"/>
</dbReference>
<dbReference type="PROSITE" id="PS51203">
    <property type="entry name" value="CS"/>
    <property type="match status" value="1"/>
</dbReference>
<dbReference type="PANTHER" id="PTHR46983:SF2">
    <property type="entry name" value="INTEGRIN SUBUNIT BETA 1 BINDING PROTEIN 2"/>
    <property type="match status" value="1"/>
</dbReference>
<keyword evidence="1" id="KW-0479">Metal-binding</keyword>
<reference evidence="7" key="3">
    <citation type="submission" date="2025-09" db="UniProtKB">
        <authorList>
            <consortium name="Ensembl"/>
        </authorList>
    </citation>
    <scope>IDENTIFICATION</scope>
</reference>
<feature type="compositionally biased region" description="Acidic residues" evidence="4">
    <location>
        <begin position="252"/>
        <end position="286"/>
    </location>
</feature>
<feature type="domain" description="CS" evidence="5">
    <location>
        <begin position="154"/>
        <end position="243"/>
    </location>
</feature>
<keyword evidence="2" id="KW-0677">Repeat</keyword>
<reference evidence="7" key="1">
    <citation type="submission" date="2020-07" db="EMBL/GenBank/DDBJ databases">
        <title>A long reads based de novo assembly of the rainbow trout Arlee double haploid line genome.</title>
        <authorList>
            <person name="Gao G."/>
            <person name="Palti Y."/>
        </authorList>
    </citation>
    <scope>NUCLEOTIDE SEQUENCE [LARGE SCALE GENOMIC DNA]</scope>
</reference>
<evidence type="ECO:0000313" key="8">
    <source>
        <dbReference type="Proteomes" id="UP000694395"/>
    </source>
</evidence>
<feature type="region of interest" description="Disordered" evidence="4">
    <location>
        <begin position="61"/>
        <end position="113"/>
    </location>
</feature>
<dbReference type="PROSITE" id="PS51401">
    <property type="entry name" value="CHORD"/>
    <property type="match status" value="1"/>
</dbReference>
<proteinExistence type="predicted"/>
<evidence type="ECO:0000256" key="4">
    <source>
        <dbReference type="SAM" id="MobiDB-lite"/>
    </source>
</evidence>